<evidence type="ECO:0000313" key="4">
    <source>
        <dbReference type="Proteomes" id="UP000290921"/>
    </source>
</evidence>
<proteinExistence type="predicted"/>
<dbReference type="RefSeq" id="WP_129030100.1">
    <property type="nucleotide sequence ID" value="NZ_AP026806.1"/>
</dbReference>
<name>A0A4V1LEU0_CLOTA</name>
<keyword evidence="1" id="KW-0472">Membrane</keyword>
<evidence type="ECO:0000313" key="2">
    <source>
        <dbReference type="EMBL" id="BDR81256.1"/>
    </source>
</evidence>
<keyword evidence="1" id="KW-1133">Transmembrane helix</keyword>
<evidence type="ECO:0000313" key="3">
    <source>
        <dbReference type="EMBL" id="RXI49396.1"/>
    </source>
</evidence>
<dbReference type="EMBL" id="AP026818">
    <property type="protein sequence ID" value="BDR81256.1"/>
    <property type="molecule type" value="Genomic_DNA"/>
</dbReference>
<reference evidence="2 5" key="2">
    <citation type="submission" date="2022-09" db="EMBL/GenBank/DDBJ databases">
        <title>complete genome sequences of Clostridium tetani str. KHSU-234311-028 isolated from soil.</title>
        <authorList>
            <person name="Sekizuka T."/>
            <person name="Shitada C."/>
            <person name="Takahashi M."/>
            <person name="Kuroda M."/>
        </authorList>
    </citation>
    <scope>NUCLEOTIDE SEQUENCE [LARGE SCALE GENOMIC DNA]</scope>
    <source>
        <strain evidence="2 5">KHSU-234311-028</strain>
    </source>
</reference>
<feature type="transmembrane region" description="Helical" evidence="1">
    <location>
        <begin position="185"/>
        <end position="208"/>
    </location>
</feature>
<dbReference type="AlphaFoldDB" id="A0A4V1LEU0"/>
<protein>
    <submittedName>
        <fullName evidence="2">Membrane protein</fullName>
    </submittedName>
</protein>
<keyword evidence="1" id="KW-0812">Transmembrane</keyword>
<reference evidence="3 4" key="1">
    <citation type="submission" date="2018-06" db="EMBL/GenBank/DDBJ databases">
        <title>Genome conservation of Clostridium tetani.</title>
        <authorList>
            <person name="Bruggemann H."/>
            <person name="Popoff M.R."/>
        </authorList>
    </citation>
    <scope>NUCLEOTIDE SEQUENCE [LARGE SCALE GENOMIC DNA]</scope>
    <source>
        <strain evidence="3 4">2017.061</strain>
    </source>
</reference>
<feature type="transmembrane region" description="Helical" evidence="1">
    <location>
        <begin position="447"/>
        <end position="464"/>
    </location>
</feature>
<dbReference type="EMBL" id="QMAP01000004">
    <property type="protein sequence ID" value="RXI49396.1"/>
    <property type="molecule type" value="Genomic_DNA"/>
</dbReference>
<feature type="transmembrane region" description="Helical" evidence="1">
    <location>
        <begin position="416"/>
        <end position="435"/>
    </location>
</feature>
<feature type="transmembrane region" description="Helical" evidence="1">
    <location>
        <begin position="6"/>
        <end position="25"/>
    </location>
</feature>
<feature type="transmembrane region" description="Helical" evidence="1">
    <location>
        <begin position="246"/>
        <end position="265"/>
    </location>
</feature>
<dbReference type="Proteomes" id="UP001321763">
    <property type="component" value="Chromosome"/>
</dbReference>
<sequence length="465" mass="49016">MGSILTSLHYVYIIFIILIFLLMILKKDLSIVCIIGIFTLGFFATNSITSAVSGVFNSFILAIRELLGTILIVSTITAMGVILDKTGINQTLTSPFKKFMKTPTLAYWTIGILMMIISMFFWPSPAVALIGAILVPPAVKAGLPPIGAAMAMNLFGHGIALSGDFIIQGAPKIIADGASIPVNSVLAASFPLVLIMGSVTTVVAFILLKKDMKNGTLNIDKNISLKKNISNAEFQNILSTKAKKGFSIFITLMFALDIVLMYKLNLQGGDATALIGGTSIAILIILTLYTKGKNASSLVTSYIVDGFLFGFKVFGPVIPIAAFFYLGDSGFITVFGEILPNSSKGIVNDLGSTLANSVPVNSVMSCITVTGVGIITGLDGSGFSGLSLAGSVAKIFGIALGRGIETLTALGQISTIWVGGGTLIPWALLPVAAICKVDPFELTKRNFKPVAIGLIVTTIFSMFII</sequence>
<organism evidence="3 4">
    <name type="scientific">Clostridium tetani</name>
    <dbReference type="NCBI Taxonomy" id="1513"/>
    <lineage>
        <taxon>Bacteria</taxon>
        <taxon>Bacillati</taxon>
        <taxon>Bacillota</taxon>
        <taxon>Clostridia</taxon>
        <taxon>Eubacteriales</taxon>
        <taxon>Clostridiaceae</taxon>
        <taxon>Clostridium</taxon>
    </lineage>
</organism>
<feature type="transmembrane region" description="Helical" evidence="1">
    <location>
        <begin position="302"/>
        <end position="326"/>
    </location>
</feature>
<evidence type="ECO:0000256" key="1">
    <source>
        <dbReference type="SAM" id="Phobius"/>
    </source>
</evidence>
<dbReference type="Proteomes" id="UP000290921">
    <property type="component" value="Unassembled WGS sequence"/>
</dbReference>
<feature type="transmembrane region" description="Helical" evidence="1">
    <location>
        <begin position="32"/>
        <end position="60"/>
    </location>
</feature>
<evidence type="ECO:0000313" key="5">
    <source>
        <dbReference type="Proteomes" id="UP001321763"/>
    </source>
</evidence>
<gene>
    <name evidence="3" type="ORF">DP130_04905</name>
    <name evidence="2" type="ORF">K234311028_15020</name>
</gene>
<feature type="transmembrane region" description="Helical" evidence="1">
    <location>
        <begin position="66"/>
        <end position="84"/>
    </location>
</feature>
<feature type="transmembrane region" description="Helical" evidence="1">
    <location>
        <begin position="105"/>
        <end position="135"/>
    </location>
</feature>
<accession>A0A4V1LEU0</accession>
<feature type="transmembrane region" description="Helical" evidence="1">
    <location>
        <begin position="271"/>
        <end position="290"/>
    </location>
</feature>